<dbReference type="RefSeq" id="WP_091671286.1">
    <property type="nucleotide sequence ID" value="NZ_FOKG01000003.1"/>
</dbReference>
<dbReference type="Proteomes" id="UP000243799">
    <property type="component" value="Unassembled WGS sequence"/>
</dbReference>
<reference evidence="5" key="1">
    <citation type="submission" date="2016-10" db="EMBL/GenBank/DDBJ databases">
        <authorList>
            <person name="Varghese N."/>
            <person name="Submissions S."/>
        </authorList>
    </citation>
    <scope>NUCLEOTIDE SEQUENCE [LARGE SCALE GENOMIC DNA]</scope>
    <source>
        <strain evidence="5">CGMCC 4.3568</strain>
    </source>
</reference>
<evidence type="ECO:0008006" key="6">
    <source>
        <dbReference type="Google" id="ProtNLM"/>
    </source>
</evidence>
<evidence type="ECO:0000313" key="4">
    <source>
        <dbReference type="EMBL" id="SFA99744.1"/>
    </source>
</evidence>
<name>A0A1I0XFP8_9PSEU</name>
<keyword evidence="5" id="KW-1185">Reference proteome</keyword>
<dbReference type="AlphaFoldDB" id="A0A1I0XFP8"/>
<evidence type="ECO:0000256" key="1">
    <source>
        <dbReference type="ARBA" id="ARBA00004370"/>
    </source>
</evidence>
<keyword evidence="3" id="KW-1133">Transmembrane helix</keyword>
<dbReference type="PANTHER" id="PTHR37042:SF4">
    <property type="entry name" value="OUTER MEMBRANE PROTEIN RV1973"/>
    <property type="match status" value="1"/>
</dbReference>
<evidence type="ECO:0000313" key="5">
    <source>
        <dbReference type="Proteomes" id="UP000243799"/>
    </source>
</evidence>
<feature type="transmembrane region" description="Helical" evidence="3">
    <location>
        <begin position="12"/>
        <end position="32"/>
    </location>
</feature>
<evidence type="ECO:0000256" key="2">
    <source>
        <dbReference type="ARBA" id="ARBA00023136"/>
    </source>
</evidence>
<evidence type="ECO:0000256" key="3">
    <source>
        <dbReference type="SAM" id="Phobius"/>
    </source>
</evidence>
<keyword evidence="2 3" id="KW-0472">Membrane</keyword>
<dbReference type="EMBL" id="FOKG01000003">
    <property type="protein sequence ID" value="SFA99744.1"/>
    <property type="molecule type" value="Genomic_DNA"/>
</dbReference>
<dbReference type="GO" id="GO:0016020">
    <property type="term" value="C:membrane"/>
    <property type="evidence" value="ECO:0007669"/>
    <property type="project" value="UniProtKB-SubCell"/>
</dbReference>
<dbReference type="STRING" id="490629.SAMN05216266_103168"/>
<dbReference type="OrthoDB" id="5196392at2"/>
<gene>
    <name evidence="4" type="ORF">SAMN05216266_103168</name>
</gene>
<protein>
    <recommendedName>
        <fullName evidence="6">Mce-associated membrane protein</fullName>
    </recommendedName>
</protein>
<proteinExistence type="predicted"/>
<organism evidence="4 5">
    <name type="scientific">Amycolatopsis marina</name>
    <dbReference type="NCBI Taxonomy" id="490629"/>
    <lineage>
        <taxon>Bacteria</taxon>
        <taxon>Bacillati</taxon>
        <taxon>Actinomycetota</taxon>
        <taxon>Actinomycetes</taxon>
        <taxon>Pseudonocardiales</taxon>
        <taxon>Pseudonocardiaceae</taxon>
        <taxon>Amycolatopsis</taxon>
    </lineage>
</organism>
<keyword evidence="3" id="KW-0812">Transmembrane</keyword>
<comment type="subcellular location">
    <subcellularLocation>
        <location evidence="1">Membrane</location>
    </subcellularLocation>
</comment>
<dbReference type="PANTHER" id="PTHR37042">
    <property type="entry name" value="OUTER MEMBRANE PROTEIN RV1973"/>
    <property type="match status" value="1"/>
</dbReference>
<sequence length="327" mass="33924">MTADGNGRASRWIALGVTALVLASAGSSVLLLRTPENVPGLATPDPAMVPVNLALLDSEGTAAVLSAAEAAVEAVFTYSSRDLDAHKDEVIAAHVTENAAKEVGQQLDRTARKAGGADITVTSTIEAAGVSELGADHARVLTFIAQDSTRVDTGARSTGLARALLNLVREDETWLVDEFDTDLAVTAIDLDVESHPQAKDRDALLAAAQTAGATLASLDASDPEGTMDRSEAVAVDPLRTQIREARDANIDKLVAAGTVAVPAAPAAVAAVEFDRAAGTATVLLALEINVTQHGEQRGQRPTSMRLGVTRTERGWLASSVDLIRPTA</sequence>
<accession>A0A1I0XFP8</accession>